<evidence type="ECO:0000256" key="8">
    <source>
        <dbReference type="ARBA" id="ARBA00023136"/>
    </source>
</evidence>
<dbReference type="KEGG" id="blac:94345115"/>
<evidence type="ECO:0000313" key="12">
    <source>
        <dbReference type="EMBL" id="TDH65582.1"/>
    </source>
</evidence>
<proteinExistence type="inferred from homology"/>
<keyword evidence="5" id="KW-0479">Metal-binding</keyword>
<dbReference type="InterPro" id="IPR029052">
    <property type="entry name" value="Metallo-depent_PP-like"/>
</dbReference>
<evidence type="ECO:0000256" key="6">
    <source>
        <dbReference type="ARBA" id="ARBA00022801"/>
    </source>
</evidence>
<dbReference type="AlphaFoldDB" id="A0A976IBD7"/>
<dbReference type="GO" id="GO:0006506">
    <property type="term" value="P:GPI anchor biosynthetic process"/>
    <property type="evidence" value="ECO:0007669"/>
    <property type="project" value="InterPro"/>
</dbReference>
<dbReference type="InterPro" id="IPR033308">
    <property type="entry name" value="PGAP5/Cdc1/Ted1"/>
</dbReference>
<keyword evidence="9" id="KW-0464">Manganese</keyword>
<dbReference type="Pfam" id="PF00149">
    <property type="entry name" value="Metallophos"/>
    <property type="match status" value="1"/>
</dbReference>
<evidence type="ECO:0000256" key="3">
    <source>
        <dbReference type="ARBA" id="ARBA00008895"/>
    </source>
</evidence>
<organism evidence="12 13">
    <name type="scientific">Bremia lactucae</name>
    <name type="common">Lettuce downy mildew</name>
    <dbReference type="NCBI Taxonomy" id="4779"/>
    <lineage>
        <taxon>Eukaryota</taxon>
        <taxon>Sar</taxon>
        <taxon>Stramenopiles</taxon>
        <taxon>Oomycota</taxon>
        <taxon>Peronosporomycetes</taxon>
        <taxon>Peronosporales</taxon>
        <taxon>Peronosporaceae</taxon>
        <taxon>Bremia</taxon>
    </lineage>
</organism>
<dbReference type="Gene3D" id="3.60.21.10">
    <property type="match status" value="1"/>
</dbReference>
<dbReference type="GO" id="GO:0016020">
    <property type="term" value="C:membrane"/>
    <property type="evidence" value="ECO:0007669"/>
    <property type="project" value="UniProtKB-SubCell"/>
</dbReference>
<evidence type="ECO:0000256" key="7">
    <source>
        <dbReference type="ARBA" id="ARBA00022989"/>
    </source>
</evidence>
<evidence type="ECO:0000256" key="10">
    <source>
        <dbReference type="SAM" id="Phobius"/>
    </source>
</evidence>
<comment type="caution">
    <text evidence="12">The sequence shown here is derived from an EMBL/GenBank/DDBJ whole genome shotgun (WGS) entry which is preliminary data.</text>
</comment>
<dbReference type="PANTHER" id="PTHR13315:SF0">
    <property type="entry name" value="METALLOPHOSPHOESTERASE 1"/>
    <property type="match status" value="1"/>
</dbReference>
<comment type="similarity">
    <text evidence="3">Belongs to the metallophosphoesterase superfamily. MPPE1 family.</text>
</comment>
<reference evidence="12 13" key="1">
    <citation type="journal article" date="2021" name="Genome Biol.">
        <title>AFLAP: assembly-free linkage analysis pipeline using k-mers from genome sequencing data.</title>
        <authorList>
            <person name="Fletcher K."/>
            <person name="Zhang L."/>
            <person name="Gil J."/>
            <person name="Han R."/>
            <person name="Cavanaugh K."/>
            <person name="Michelmore R."/>
        </authorList>
    </citation>
    <scope>NUCLEOTIDE SEQUENCE [LARGE SCALE GENOMIC DNA]</scope>
    <source>
        <strain evidence="12 13">SF5</strain>
    </source>
</reference>
<dbReference type="RefSeq" id="XP_067815081.1">
    <property type="nucleotide sequence ID" value="XM_067959444.1"/>
</dbReference>
<protein>
    <recommendedName>
        <fullName evidence="11">Calcineurin-like phosphoesterase domain-containing protein</fullName>
    </recommendedName>
</protein>
<dbReference type="SUPFAM" id="SSF56300">
    <property type="entry name" value="Metallo-dependent phosphatases"/>
    <property type="match status" value="1"/>
</dbReference>
<evidence type="ECO:0000259" key="11">
    <source>
        <dbReference type="Pfam" id="PF00149"/>
    </source>
</evidence>
<evidence type="ECO:0000313" key="13">
    <source>
        <dbReference type="Proteomes" id="UP000294530"/>
    </source>
</evidence>
<dbReference type="EMBL" id="SHOA02000013">
    <property type="protein sequence ID" value="TDH65582.1"/>
    <property type="molecule type" value="Genomic_DNA"/>
</dbReference>
<dbReference type="GeneID" id="94345115"/>
<comment type="subcellular location">
    <subcellularLocation>
        <location evidence="2">Membrane</location>
        <topology evidence="2">Multi-pass membrane protein</topology>
    </subcellularLocation>
</comment>
<keyword evidence="7 10" id="KW-1133">Transmembrane helix</keyword>
<gene>
    <name evidence="12" type="ORF">CCR75_001340</name>
</gene>
<keyword evidence="4 10" id="KW-0812">Transmembrane</keyword>
<evidence type="ECO:0000256" key="2">
    <source>
        <dbReference type="ARBA" id="ARBA00004141"/>
    </source>
</evidence>
<evidence type="ECO:0000256" key="1">
    <source>
        <dbReference type="ARBA" id="ARBA00001936"/>
    </source>
</evidence>
<evidence type="ECO:0000256" key="5">
    <source>
        <dbReference type="ARBA" id="ARBA00022723"/>
    </source>
</evidence>
<feature type="domain" description="Calcineurin-like phosphoesterase" evidence="11">
    <location>
        <begin position="42"/>
        <end position="272"/>
    </location>
</feature>
<keyword evidence="13" id="KW-1185">Reference proteome</keyword>
<dbReference type="OrthoDB" id="5977743at2759"/>
<name>A0A976IBD7_BRELC</name>
<feature type="transmembrane region" description="Helical" evidence="10">
    <location>
        <begin position="322"/>
        <end position="344"/>
    </location>
</feature>
<dbReference type="PANTHER" id="PTHR13315">
    <property type="entry name" value="METALLO PHOSPHOESTERASE RELATED"/>
    <property type="match status" value="1"/>
</dbReference>
<dbReference type="Proteomes" id="UP000294530">
    <property type="component" value="Unassembled WGS sequence"/>
</dbReference>
<dbReference type="GO" id="GO:0046872">
    <property type="term" value="F:metal ion binding"/>
    <property type="evidence" value="ECO:0007669"/>
    <property type="project" value="UniProtKB-KW"/>
</dbReference>
<sequence length="357" mass="41074">MMRIYELAIFVSVVLLCQVGVYYIQAWRCNEKLSPKNGNDLTILIVTDVHLLGKRRRSVVERMWVDWQMHAAARAAVDVHAPEIALVLGDQFDEGGPWTSSFVWDEYARRFFRVFAHFLPLKTLYVVGNHDTSFGRDMRLQDLQRFEIAFGPSNYVKNIEGHTFVTLNTMALDSDVASQDVRIEARSFLESINFSQLRTNKSSKVILLTHLPLFRVDDLQCGDARLREVGHVTYEAPDFRYKTHHHVLSKELSRELLDKVQPDLVLSGHTHAWCAYNHTDALEYTIPTFSWGQRPDPSYALLRFSHTHEPIITACDLPHETFVFVVYGVTASIILQAHVIRLVLRLRARKVKKTKGV</sequence>
<comment type="cofactor">
    <cofactor evidence="1">
        <name>Mn(2+)</name>
        <dbReference type="ChEBI" id="CHEBI:29035"/>
    </cofactor>
</comment>
<keyword evidence="8 10" id="KW-0472">Membrane</keyword>
<evidence type="ECO:0000256" key="9">
    <source>
        <dbReference type="ARBA" id="ARBA00023211"/>
    </source>
</evidence>
<keyword evidence="6" id="KW-0378">Hydrolase</keyword>
<dbReference type="InterPro" id="IPR004843">
    <property type="entry name" value="Calcineurin-like_PHP"/>
</dbReference>
<accession>A0A976IBD7</accession>
<dbReference type="GO" id="GO:0016787">
    <property type="term" value="F:hydrolase activity"/>
    <property type="evidence" value="ECO:0007669"/>
    <property type="project" value="UniProtKB-KW"/>
</dbReference>
<evidence type="ECO:0000256" key="4">
    <source>
        <dbReference type="ARBA" id="ARBA00022692"/>
    </source>
</evidence>